<dbReference type="GO" id="GO:0016020">
    <property type="term" value="C:membrane"/>
    <property type="evidence" value="ECO:0007669"/>
    <property type="project" value="UniProtKB-SubCell"/>
</dbReference>
<evidence type="ECO:0000256" key="5">
    <source>
        <dbReference type="ARBA" id="ARBA00023136"/>
    </source>
</evidence>
<keyword evidence="9" id="KW-1185">Reference proteome</keyword>
<dbReference type="PANTHER" id="PTHR43791:SF6">
    <property type="entry name" value="TRANSPORTER, PUTATIVE (AFU_ORTHOLOGUE AFUA_1G16690)-RELATED"/>
    <property type="match status" value="1"/>
</dbReference>
<dbReference type="FunFam" id="1.20.1250.20:FF:000013">
    <property type="entry name" value="MFS general substrate transporter"/>
    <property type="match status" value="1"/>
</dbReference>
<organism evidence="8 9">
    <name type="scientific">Botryobasidium botryosum (strain FD-172 SS1)</name>
    <dbReference type="NCBI Taxonomy" id="930990"/>
    <lineage>
        <taxon>Eukaryota</taxon>
        <taxon>Fungi</taxon>
        <taxon>Dikarya</taxon>
        <taxon>Basidiomycota</taxon>
        <taxon>Agaricomycotina</taxon>
        <taxon>Agaricomycetes</taxon>
        <taxon>Cantharellales</taxon>
        <taxon>Botryobasidiaceae</taxon>
        <taxon>Botryobasidium</taxon>
    </lineage>
</organism>
<keyword evidence="2" id="KW-0813">Transport</keyword>
<feature type="transmembrane region" description="Helical" evidence="6">
    <location>
        <begin position="147"/>
        <end position="169"/>
    </location>
</feature>
<feature type="transmembrane region" description="Helical" evidence="6">
    <location>
        <begin position="319"/>
        <end position="338"/>
    </location>
</feature>
<evidence type="ECO:0000256" key="1">
    <source>
        <dbReference type="ARBA" id="ARBA00004141"/>
    </source>
</evidence>
<dbReference type="Proteomes" id="UP000027195">
    <property type="component" value="Unassembled WGS sequence"/>
</dbReference>
<dbReference type="STRING" id="930990.A0A067MAW1"/>
<dbReference type="InterPro" id="IPR011701">
    <property type="entry name" value="MFS"/>
</dbReference>
<evidence type="ECO:0000313" key="9">
    <source>
        <dbReference type="Proteomes" id="UP000027195"/>
    </source>
</evidence>
<evidence type="ECO:0000259" key="7">
    <source>
        <dbReference type="PROSITE" id="PS50850"/>
    </source>
</evidence>
<dbReference type="PANTHER" id="PTHR43791">
    <property type="entry name" value="PERMEASE-RELATED"/>
    <property type="match status" value="1"/>
</dbReference>
<feature type="transmembrane region" description="Helical" evidence="6">
    <location>
        <begin position="441"/>
        <end position="459"/>
    </location>
</feature>
<feature type="domain" description="Major facilitator superfamily (MFS) profile" evidence="7">
    <location>
        <begin position="54"/>
        <end position="464"/>
    </location>
</feature>
<gene>
    <name evidence="8" type="ORF">BOTBODRAFT_69396</name>
</gene>
<reference evidence="9" key="1">
    <citation type="journal article" date="2014" name="Proc. Natl. Acad. Sci. U.S.A.">
        <title>Extensive sampling of basidiomycete genomes demonstrates inadequacy of the white-rot/brown-rot paradigm for wood decay fungi.</title>
        <authorList>
            <person name="Riley R."/>
            <person name="Salamov A.A."/>
            <person name="Brown D.W."/>
            <person name="Nagy L.G."/>
            <person name="Floudas D."/>
            <person name="Held B.W."/>
            <person name="Levasseur A."/>
            <person name="Lombard V."/>
            <person name="Morin E."/>
            <person name="Otillar R."/>
            <person name="Lindquist E.A."/>
            <person name="Sun H."/>
            <person name="LaButti K.M."/>
            <person name="Schmutz J."/>
            <person name="Jabbour D."/>
            <person name="Luo H."/>
            <person name="Baker S.E."/>
            <person name="Pisabarro A.G."/>
            <person name="Walton J.D."/>
            <person name="Blanchette R.A."/>
            <person name="Henrissat B."/>
            <person name="Martin F."/>
            <person name="Cullen D."/>
            <person name="Hibbett D.S."/>
            <person name="Grigoriev I.V."/>
        </authorList>
    </citation>
    <scope>NUCLEOTIDE SEQUENCE [LARGE SCALE GENOMIC DNA]</scope>
    <source>
        <strain evidence="9">FD-172 SS1</strain>
    </source>
</reference>
<protein>
    <recommendedName>
        <fullName evidence="7">Major facilitator superfamily (MFS) profile domain-containing protein</fullName>
    </recommendedName>
</protein>
<dbReference type="GO" id="GO:0022857">
    <property type="term" value="F:transmembrane transporter activity"/>
    <property type="evidence" value="ECO:0007669"/>
    <property type="project" value="InterPro"/>
</dbReference>
<dbReference type="Pfam" id="PF07690">
    <property type="entry name" value="MFS_1"/>
    <property type="match status" value="1"/>
</dbReference>
<dbReference type="InParanoid" id="A0A067MAW1"/>
<feature type="transmembrane region" description="Helical" evidence="6">
    <location>
        <begin position="51"/>
        <end position="67"/>
    </location>
</feature>
<dbReference type="Gene3D" id="1.20.1250.20">
    <property type="entry name" value="MFS general substrate transporter like domains"/>
    <property type="match status" value="2"/>
</dbReference>
<name>A0A067MAW1_BOTB1</name>
<feature type="transmembrane region" description="Helical" evidence="6">
    <location>
        <begin position="121"/>
        <end position="141"/>
    </location>
</feature>
<evidence type="ECO:0000256" key="4">
    <source>
        <dbReference type="ARBA" id="ARBA00022989"/>
    </source>
</evidence>
<dbReference type="HOGENOM" id="CLU_001265_0_6_1"/>
<evidence type="ECO:0000313" key="8">
    <source>
        <dbReference type="EMBL" id="KDQ09012.1"/>
    </source>
</evidence>
<dbReference type="OrthoDB" id="2985014at2759"/>
<dbReference type="FunFam" id="1.20.1250.20:FF:000057">
    <property type="entry name" value="MFS general substrate transporter"/>
    <property type="match status" value="1"/>
</dbReference>
<feature type="transmembrane region" description="Helical" evidence="6">
    <location>
        <begin position="377"/>
        <end position="397"/>
    </location>
</feature>
<accession>A0A067MAW1</accession>
<feature type="transmembrane region" description="Helical" evidence="6">
    <location>
        <begin position="409"/>
        <end position="429"/>
    </location>
</feature>
<feature type="transmembrane region" description="Helical" evidence="6">
    <location>
        <begin position="350"/>
        <end position="371"/>
    </location>
</feature>
<proteinExistence type="predicted"/>
<dbReference type="InterPro" id="IPR036259">
    <property type="entry name" value="MFS_trans_sf"/>
</dbReference>
<evidence type="ECO:0000256" key="2">
    <source>
        <dbReference type="ARBA" id="ARBA00022448"/>
    </source>
</evidence>
<feature type="transmembrane region" description="Helical" evidence="6">
    <location>
        <begin position="91"/>
        <end position="109"/>
    </location>
</feature>
<keyword evidence="4 6" id="KW-1133">Transmembrane helix</keyword>
<comment type="subcellular location">
    <subcellularLocation>
        <location evidence="1">Membrane</location>
        <topology evidence="1">Multi-pass membrane protein</topology>
    </subcellularLocation>
</comment>
<feature type="transmembrane region" description="Helical" evidence="6">
    <location>
        <begin position="181"/>
        <end position="203"/>
    </location>
</feature>
<dbReference type="InterPro" id="IPR020846">
    <property type="entry name" value="MFS_dom"/>
</dbReference>
<sequence>MIRNVKTSVTDYGDETTPLLAQDAPTMVERDAEFGGTIERAKLEKALLRKLDARMSILVLIYILNFIDRTNLATARLRGFESDLGLKGQQFASLLSILYAGYMLMQIPSNMYLNYTGRPSLYLPAAMILWGSLTLVMGFVHTFIGALLARFLLGFVEAAFFPGALFLISSWYRREELGLRMAILSCGSMISNAFGGLLAAGILDSMEGKLGYAAWRWLFFIEGTMTISVATCSIFILPDFPSNTRWLTPLERRLAEMRIAEDVGIAEEDGKQSPMQGLKMAVTDWKVWWLALTFTSFVIGSSFSVYFPTLSATLGYSRTITLLLCAPPWAFATLVSFINARHSDKTRERFFHVAVPLTVGIIGLLVALATMNTAARYAALFLMAQSNAGSVVFLGWASNSIPNPPAKRAVALALINMVSQTGSIGGSYVYPTAWGPTYRKSYAICIASYSICILMSFIFRKHLISLNKRMDREDLGFGIGAGRLPVDDAEAVSARVAGSDEILDTVEHLPRLGRAGSSSQRKGTDVAERRGFRYVY</sequence>
<dbReference type="EMBL" id="KL198083">
    <property type="protein sequence ID" value="KDQ09012.1"/>
    <property type="molecule type" value="Genomic_DNA"/>
</dbReference>
<keyword evidence="5 6" id="KW-0472">Membrane</keyword>
<keyword evidence="3 6" id="KW-0812">Transmembrane</keyword>
<feature type="transmembrane region" description="Helical" evidence="6">
    <location>
        <begin position="287"/>
        <end position="307"/>
    </location>
</feature>
<evidence type="ECO:0000256" key="3">
    <source>
        <dbReference type="ARBA" id="ARBA00022692"/>
    </source>
</evidence>
<evidence type="ECO:0000256" key="6">
    <source>
        <dbReference type="SAM" id="Phobius"/>
    </source>
</evidence>
<dbReference type="SUPFAM" id="SSF103473">
    <property type="entry name" value="MFS general substrate transporter"/>
    <property type="match status" value="1"/>
</dbReference>
<feature type="transmembrane region" description="Helical" evidence="6">
    <location>
        <begin position="215"/>
        <end position="237"/>
    </location>
</feature>
<dbReference type="PROSITE" id="PS50850">
    <property type="entry name" value="MFS"/>
    <property type="match status" value="1"/>
</dbReference>
<dbReference type="AlphaFoldDB" id="A0A067MAW1"/>